<accession>A0A290S6P2</accession>
<dbReference type="Pfam" id="PF04945">
    <property type="entry name" value="YHS"/>
    <property type="match status" value="1"/>
</dbReference>
<feature type="signal peptide" evidence="1">
    <location>
        <begin position="1"/>
        <end position="22"/>
    </location>
</feature>
<keyword evidence="1" id="KW-0732">Signal</keyword>
<proteinExistence type="predicted"/>
<evidence type="ECO:0000313" key="4">
    <source>
        <dbReference type="Proteomes" id="UP000016505"/>
    </source>
</evidence>
<evidence type="ECO:0000259" key="2">
    <source>
        <dbReference type="Pfam" id="PF04945"/>
    </source>
</evidence>
<name>A0A290S6P2_9GAMM</name>
<dbReference type="AlphaFoldDB" id="A0A290S6P2"/>
<dbReference type="EMBL" id="CP011025">
    <property type="protein sequence ID" value="ATC87732.1"/>
    <property type="molecule type" value="Genomic_DNA"/>
</dbReference>
<dbReference type="RefSeq" id="WP_010553263.1">
    <property type="nucleotide sequence ID" value="NZ_CP011025.1"/>
</dbReference>
<dbReference type="KEGG" id="part:PARC_a3341"/>
<protein>
    <recommendedName>
        <fullName evidence="2">YHS domain-containing protein</fullName>
    </recommendedName>
</protein>
<feature type="domain" description="YHS" evidence="2">
    <location>
        <begin position="43"/>
        <end position="89"/>
    </location>
</feature>
<gene>
    <name evidence="3" type="ORF">PARC_a3341</name>
</gene>
<organism evidence="3 4">
    <name type="scientific">Pseudoalteromonas arctica A 37-1-2</name>
    <dbReference type="NCBI Taxonomy" id="1117313"/>
    <lineage>
        <taxon>Bacteria</taxon>
        <taxon>Pseudomonadati</taxon>
        <taxon>Pseudomonadota</taxon>
        <taxon>Gammaproteobacteria</taxon>
        <taxon>Alteromonadales</taxon>
        <taxon>Pseudoalteromonadaceae</taxon>
        <taxon>Pseudoalteromonas</taxon>
    </lineage>
</organism>
<dbReference type="OrthoDB" id="344729at2"/>
<evidence type="ECO:0000256" key="1">
    <source>
        <dbReference type="SAM" id="SignalP"/>
    </source>
</evidence>
<evidence type="ECO:0000313" key="3">
    <source>
        <dbReference type="EMBL" id="ATC87732.1"/>
    </source>
</evidence>
<dbReference type="Proteomes" id="UP000016505">
    <property type="component" value="Chromosome I"/>
</dbReference>
<feature type="chain" id="PRO_5012335205" description="YHS domain-containing protein" evidence="1">
    <location>
        <begin position="23"/>
        <end position="155"/>
    </location>
</feature>
<dbReference type="NCBIfam" id="NF041384">
    <property type="entry name" value="YHS_seleno_dom"/>
    <property type="match status" value="1"/>
</dbReference>
<dbReference type="InterPro" id="IPR007029">
    <property type="entry name" value="YHS_dom"/>
</dbReference>
<sequence length="155" mass="17430">MIKYIVALIMLSTLLISGAANAKDDAVNTGWFNNTAIKGYDSVAYFTQNKAVKGSDKYTFSYLGANWHFSSEENKTTFAENPKRYAPQYGGWCAYAMADEGNAVGIDPEAFYIHEGKLYLNYSESVQQKWLSNLLPYIVMADGYYPQTTNVMTFQ</sequence>
<reference evidence="3 4" key="1">
    <citation type="journal article" date="2012" name="J. Bacteriol.">
        <title>Genome sequences of type strains of seven species of the marine bacterium Pseudoalteromonas.</title>
        <authorList>
            <person name="Xie B.B."/>
            <person name="Shu Y.L."/>
            <person name="Qin Q.L."/>
            <person name="Rong J.C."/>
            <person name="Zhang X.Y."/>
            <person name="Chen X.L."/>
            <person name="Shi M."/>
            <person name="He H.L."/>
            <person name="Zhou B.C."/>
            <person name="Zhang Y.Z."/>
        </authorList>
    </citation>
    <scope>NUCLEOTIDE SEQUENCE [LARGE SCALE GENOMIC DNA]</scope>
    <source>
        <strain evidence="3 4">A 37-1-2</strain>
    </source>
</reference>